<evidence type="ECO:0000256" key="1">
    <source>
        <dbReference type="SAM" id="MobiDB-lite"/>
    </source>
</evidence>
<evidence type="ECO:0000313" key="2">
    <source>
        <dbReference type="EMBL" id="KAF3553789.1"/>
    </source>
</evidence>
<feature type="compositionally biased region" description="Polar residues" evidence="1">
    <location>
        <begin position="95"/>
        <end position="106"/>
    </location>
</feature>
<organism evidence="2 3">
    <name type="scientific">Brassica cretica</name>
    <name type="common">Mustard</name>
    <dbReference type="NCBI Taxonomy" id="69181"/>
    <lineage>
        <taxon>Eukaryota</taxon>
        <taxon>Viridiplantae</taxon>
        <taxon>Streptophyta</taxon>
        <taxon>Embryophyta</taxon>
        <taxon>Tracheophyta</taxon>
        <taxon>Spermatophyta</taxon>
        <taxon>Magnoliopsida</taxon>
        <taxon>eudicotyledons</taxon>
        <taxon>Gunneridae</taxon>
        <taxon>Pentapetalae</taxon>
        <taxon>rosids</taxon>
        <taxon>malvids</taxon>
        <taxon>Brassicales</taxon>
        <taxon>Brassicaceae</taxon>
        <taxon>Brassiceae</taxon>
        <taxon>Brassica</taxon>
    </lineage>
</organism>
<comment type="caution">
    <text evidence="2">The sequence shown here is derived from an EMBL/GenBank/DDBJ whole genome shotgun (WGS) entry which is preliminary data.</text>
</comment>
<feature type="region of interest" description="Disordered" evidence="1">
    <location>
        <begin position="140"/>
        <end position="162"/>
    </location>
</feature>
<dbReference type="EMBL" id="QGKX02000996">
    <property type="protein sequence ID" value="KAF3553789.1"/>
    <property type="molecule type" value="Genomic_DNA"/>
</dbReference>
<feature type="region of interest" description="Disordered" evidence="1">
    <location>
        <begin position="86"/>
        <end position="113"/>
    </location>
</feature>
<protein>
    <submittedName>
        <fullName evidence="2">Uncharacterized protein</fullName>
    </submittedName>
</protein>
<evidence type="ECO:0000313" key="3">
    <source>
        <dbReference type="Proteomes" id="UP000712600"/>
    </source>
</evidence>
<proteinExistence type="predicted"/>
<accession>A0A8S9QTX8</accession>
<sequence>MEGSPYQKFSFSRGKGAVPGTGPGPQTAIDYHYGDTISRHSDYSLGSVEDESLRESFAIDTELPETRSDDYDEDYNREKNIKYQGTAMDDRGLFHTSSADSPSTSINRKHTPSIDVETQKQRGVEATPFALTYRSGIRLSHQPPTINSSNNPSTRFSRTNTRNGWEHPQCLTGRFCRTFCMHGSNLFCQPKKESAKSIDMRPLSSINGLVTPAKDSYDKAKMDELAEEIDRAIRPSDAYHSKKLDDFYYLFDNSISWLTTCTEEMKQDLAMLQKQHGVGAGRSTLIDAHTKILIDASIKALIDARLAPFEDRLQSFIYRLDGVFYPLRDSVYFLNTHLDALQHEMVMIQRQLDSQAEPSPSIDRRTRPSIDDDHITRRSKLVTEKSLHDKLDEITFSQDLLKEDVYQKQKDISETTYARLGMQQRNIGNLQHRMHANSTIDAKGDHPTSYSHLLRMFGRTKADLQFN</sequence>
<feature type="compositionally biased region" description="Polar residues" evidence="1">
    <location>
        <begin position="142"/>
        <end position="162"/>
    </location>
</feature>
<name>A0A8S9QTX8_BRACR</name>
<feature type="region of interest" description="Disordered" evidence="1">
    <location>
        <begin position="1"/>
        <end position="32"/>
    </location>
</feature>
<dbReference type="AlphaFoldDB" id="A0A8S9QTX8"/>
<dbReference type="Proteomes" id="UP000712600">
    <property type="component" value="Unassembled WGS sequence"/>
</dbReference>
<gene>
    <name evidence="2" type="ORF">F2Q69_00012854</name>
</gene>
<reference evidence="2" key="1">
    <citation type="submission" date="2019-12" db="EMBL/GenBank/DDBJ databases">
        <title>Genome sequencing and annotation of Brassica cretica.</title>
        <authorList>
            <person name="Studholme D.J."/>
            <person name="Sarris P."/>
        </authorList>
    </citation>
    <scope>NUCLEOTIDE SEQUENCE</scope>
    <source>
        <strain evidence="2">PFS-109/04</strain>
        <tissue evidence="2">Leaf</tissue>
    </source>
</reference>